<dbReference type="Gene3D" id="3.40.250.10">
    <property type="entry name" value="Rhodanese-like domain"/>
    <property type="match status" value="1"/>
</dbReference>
<reference evidence="2" key="1">
    <citation type="submission" date="2013-08" db="EMBL/GenBank/DDBJ databases">
        <authorList>
            <person name="Mendez C."/>
            <person name="Richter M."/>
            <person name="Ferrer M."/>
            <person name="Sanchez J."/>
        </authorList>
    </citation>
    <scope>NUCLEOTIDE SEQUENCE</scope>
</reference>
<comment type="caution">
    <text evidence="2">The sequence shown here is derived from an EMBL/GenBank/DDBJ whole genome shotgun (WGS) entry which is preliminary data.</text>
</comment>
<dbReference type="SMART" id="SM00450">
    <property type="entry name" value="RHOD"/>
    <property type="match status" value="1"/>
</dbReference>
<dbReference type="PANTHER" id="PTHR43031">
    <property type="entry name" value="FAD-DEPENDENT OXIDOREDUCTASE"/>
    <property type="match status" value="1"/>
</dbReference>
<dbReference type="CDD" id="cd00158">
    <property type="entry name" value="RHOD"/>
    <property type="match status" value="1"/>
</dbReference>
<reference evidence="2" key="2">
    <citation type="journal article" date="2014" name="ISME J.">
        <title>Microbial stratification in low pH oxic and suboxic macroscopic growths along an acid mine drainage.</title>
        <authorList>
            <person name="Mendez-Garcia C."/>
            <person name="Mesa V."/>
            <person name="Sprenger R.R."/>
            <person name="Richter M."/>
            <person name="Diez M.S."/>
            <person name="Solano J."/>
            <person name="Bargiela R."/>
            <person name="Golyshina O.V."/>
            <person name="Manteca A."/>
            <person name="Ramos J.L."/>
            <person name="Gallego J.R."/>
            <person name="Llorente I."/>
            <person name="Martins Dos Santos V.A."/>
            <person name="Jensen O.N."/>
            <person name="Pelaez A.I."/>
            <person name="Sanchez J."/>
            <person name="Ferrer M."/>
        </authorList>
    </citation>
    <scope>NUCLEOTIDE SEQUENCE</scope>
</reference>
<dbReference type="PANTHER" id="PTHR43031:SF1">
    <property type="entry name" value="PYRIDINE NUCLEOTIDE-DISULPHIDE OXIDOREDUCTASE"/>
    <property type="match status" value="1"/>
</dbReference>
<dbReference type="EMBL" id="AUZZ01008235">
    <property type="protein sequence ID" value="EQD38560.1"/>
    <property type="molecule type" value="Genomic_DNA"/>
</dbReference>
<dbReference type="PROSITE" id="PS50206">
    <property type="entry name" value="RHODANESE_3"/>
    <property type="match status" value="1"/>
</dbReference>
<evidence type="ECO:0000259" key="1">
    <source>
        <dbReference type="PROSITE" id="PS50206"/>
    </source>
</evidence>
<gene>
    <name evidence="2" type="ORF">B2A_11407</name>
</gene>
<dbReference type="SUPFAM" id="SSF52821">
    <property type="entry name" value="Rhodanese/Cell cycle control phosphatase"/>
    <property type="match status" value="1"/>
</dbReference>
<feature type="domain" description="Rhodanese" evidence="1">
    <location>
        <begin position="29"/>
        <end position="115"/>
    </location>
</feature>
<sequence length="115" mass="13061">MRLGKEDFRELMNEPLLQWVSFERAQDIIKHGGQWLDVRMPREFQTLSVAGSINIPLYFIRLKLAALDRNVPYVVVCDTARRSAAAAFILVERGFDAYVLTGGLSHTPQALRRSA</sequence>
<name>T1A9Q8_9ZZZZ</name>
<proteinExistence type="predicted"/>
<dbReference type="InterPro" id="IPR036873">
    <property type="entry name" value="Rhodanese-like_dom_sf"/>
</dbReference>
<dbReference type="AlphaFoldDB" id="T1A9Q8"/>
<organism evidence="2">
    <name type="scientific">mine drainage metagenome</name>
    <dbReference type="NCBI Taxonomy" id="410659"/>
    <lineage>
        <taxon>unclassified sequences</taxon>
        <taxon>metagenomes</taxon>
        <taxon>ecological metagenomes</taxon>
    </lineage>
</organism>
<dbReference type="Pfam" id="PF00581">
    <property type="entry name" value="Rhodanese"/>
    <property type="match status" value="1"/>
</dbReference>
<accession>T1A9Q8</accession>
<protein>
    <submittedName>
        <fullName evidence="2">Cyclic nucleotide-binding domain protein</fullName>
    </submittedName>
</protein>
<dbReference type="InterPro" id="IPR050229">
    <property type="entry name" value="GlpE_sulfurtransferase"/>
</dbReference>
<evidence type="ECO:0000313" key="2">
    <source>
        <dbReference type="EMBL" id="EQD38560.1"/>
    </source>
</evidence>
<dbReference type="InterPro" id="IPR001763">
    <property type="entry name" value="Rhodanese-like_dom"/>
</dbReference>